<evidence type="ECO:0000256" key="1">
    <source>
        <dbReference type="SAM" id="Phobius"/>
    </source>
</evidence>
<keyword evidence="3" id="KW-1185">Reference proteome</keyword>
<proteinExistence type="predicted"/>
<gene>
    <name evidence="2" type="ORF">DESHY_130003</name>
</gene>
<keyword evidence="1" id="KW-0812">Transmembrane</keyword>
<accession>K8E8B4</accession>
<reference evidence="2 3" key="1">
    <citation type="journal article" date="2013" name="Genome Announc.">
        <title>Genome Sequence of the Sulfate-Reducing Bacterium Desulfotomaculum hydrothermale Lam5(T).</title>
        <authorList>
            <person name="Amin O."/>
            <person name="Fardeau M.L."/>
            <person name="Valette O."/>
            <person name="Hirschler-Rea A."/>
            <person name="Barbe V."/>
            <person name="Medigue C."/>
            <person name="Vacherie B."/>
            <person name="Ollivier B."/>
            <person name="Bertin P.N."/>
            <person name="Dolla A."/>
        </authorList>
    </citation>
    <scope>NUCLEOTIDE SEQUENCE [LARGE SCALE GENOMIC DNA]</scope>
    <source>
        <strain evidence="3">Lam5 / DSM 18033</strain>
    </source>
</reference>
<keyword evidence="1" id="KW-0472">Membrane</keyword>
<dbReference type="Proteomes" id="UP000009315">
    <property type="component" value="Unassembled WGS sequence"/>
</dbReference>
<evidence type="ECO:0000313" key="3">
    <source>
        <dbReference type="Proteomes" id="UP000009315"/>
    </source>
</evidence>
<comment type="caution">
    <text evidence="2">The sequence shown here is derived from an EMBL/GenBank/DDBJ whole genome shotgun (WGS) entry which is preliminary data.</text>
</comment>
<keyword evidence="1" id="KW-1133">Transmembrane helix</keyword>
<feature type="transmembrane region" description="Helical" evidence="1">
    <location>
        <begin position="12"/>
        <end position="34"/>
    </location>
</feature>
<evidence type="ECO:0000313" key="2">
    <source>
        <dbReference type="EMBL" id="CCO07743.1"/>
    </source>
</evidence>
<dbReference type="STRING" id="1121428.DESHY_130003"/>
<protein>
    <submittedName>
        <fullName evidence="2">Uncharacterized protein</fullName>
    </submittedName>
</protein>
<dbReference type="AlphaFoldDB" id="K8E8B4"/>
<sequence length="57" mass="6490">MMDFSRVESVIHIPFIHSWALFLYVSIPVVLTLGDVGFDAYTKKHIFDPQNPGNLVI</sequence>
<name>K8E8B4_9FIRM</name>
<dbReference type="EMBL" id="CAOS01000005">
    <property type="protein sequence ID" value="CCO07743.1"/>
    <property type="molecule type" value="Genomic_DNA"/>
</dbReference>
<organism evidence="2 3">
    <name type="scientific">Desulforamulus hydrothermalis Lam5 = DSM 18033</name>
    <dbReference type="NCBI Taxonomy" id="1121428"/>
    <lineage>
        <taxon>Bacteria</taxon>
        <taxon>Bacillati</taxon>
        <taxon>Bacillota</taxon>
        <taxon>Clostridia</taxon>
        <taxon>Eubacteriales</taxon>
        <taxon>Peptococcaceae</taxon>
        <taxon>Desulforamulus</taxon>
    </lineage>
</organism>